<feature type="domain" description="Aminoglycoside phosphotransferase" evidence="1">
    <location>
        <begin position="136"/>
        <end position="187"/>
    </location>
</feature>
<dbReference type="Gene3D" id="3.90.1200.10">
    <property type="match status" value="1"/>
</dbReference>
<dbReference type="RefSeq" id="WP_151148582.1">
    <property type="nucleotide sequence ID" value="NZ_WAGX01000008.1"/>
</dbReference>
<reference evidence="2 3" key="2">
    <citation type="submission" date="2020-02" db="EMBL/GenBank/DDBJ databases">
        <title>Candidatus Galacturonibacter soehngenii shows hetero-acetogenic catabolism of galacturonic acid but lacks a canonical carbon monoxide dehydrogenase/acetyl-CoA synthase complex.</title>
        <authorList>
            <person name="Diender M."/>
            <person name="Stouten G.R."/>
            <person name="Petersen J.F."/>
            <person name="Nielsen P.H."/>
            <person name="Dueholm M.S."/>
            <person name="Pronk J.T."/>
            <person name="Van Loosdrecht M.C.M."/>
        </authorList>
    </citation>
    <scope>NUCLEOTIDE SEQUENCE [LARGE SCALE GENOMIC DNA]</scope>
    <source>
        <strain evidence="2">GalUA</strain>
    </source>
</reference>
<protein>
    <submittedName>
        <fullName evidence="2">Phosphotransferase</fullName>
    </submittedName>
</protein>
<keyword evidence="3" id="KW-1185">Reference proteome</keyword>
<comment type="caution">
    <text evidence="2">The sequence shown here is derived from an EMBL/GenBank/DDBJ whole genome shotgun (WGS) entry which is preliminary data.</text>
</comment>
<evidence type="ECO:0000259" key="1">
    <source>
        <dbReference type="Pfam" id="PF01636"/>
    </source>
</evidence>
<sequence length="248" mass="29275">MKQAFEQERVLVGQGKMAKVYYWNGFAYKCFDNDYPKDWITYEIKIQNVINQLKLPTVKYYTSDIPQSIKMDYINGITIADRVMKEKYKNGLEDLLSIQLMIHENVGVELPRLKPYLLEKINQIDVGQANKELAIQCVMEIEEKEVLCHLDYHYLNLMYAENEYVIIDWINAKLGNPIFDFARTYVILYQHANRASKKYLTLVKKLKMFDPLELQKAIYVMALHRLSEDCSDKVKQLIDVTYESLLEM</sequence>
<gene>
    <name evidence="2" type="ORF">F7O84_18600</name>
</gene>
<evidence type="ECO:0000313" key="3">
    <source>
        <dbReference type="Proteomes" id="UP000461768"/>
    </source>
</evidence>
<dbReference type="InterPro" id="IPR011009">
    <property type="entry name" value="Kinase-like_dom_sf"/>
</dbReference>
<evidence type="ECO:0000313" key="2">
    <source>
        <dbReference type="EMBL" id="KAB1434495.1"/>
    </source>
</evidence>
<dbReference type="Pfam" id="PF01636">
    <property type="entry name" value="APH"/>
    <property type="match status" value="1"/>
</dbReference>
<dbReference type="GO" id="GO:0016740">
    <property type="term" value="F:transferase activity"/>
    <property type="evidence" value="ECO:0007669"/>
    <property type="project" value="UniProtKB-KW"/>
</dbReference>
<name>A0A7V7QHN7_9FIRM</name>
<dbReference type="EMBL" id="WAGX01000008">
    <property type="protein sequence ID" value="KAB1434495.1"/>
    <property type="molecule type" value="Genomic_DNA"/>
</dbReference>
<dbReference type="Proteomes" id="UP000461768">
    <property type="component" value="Unassembled WGS sequence"/>
</dbReference>
<keyword evidence="2" id="KW-0808">Transferase</keyword>
<dbReference type="AlphaFoldDB" id="A0A7V7QHN7"/>
<reference evidence="2 3" key="1">
    <citation type="submission" date="2019-09" db="EMBL/GenBank/DDBJ databases">
        <authorList>
            <person name="Valk L.C."/>
        </authorList>
    </citation>
    <scope>NUCLEOTIDE SEQUENCE [LARGE SCALE GENOMIC DNA]</scope>
    <source>
        <strain evidence="2">GalUA</strain>
    </source>
</reference>
<proteinExistence type="predicted"/>
<dbReference type="OrthoDB" id="9800774at2"/>
<accession>A0A7V7QHN7</accession>
<organism evidence="2 3">
    <name type="scientific">Candidatus Galacturonatibacter soehngenii</name>
    <dbReference type="NCBI Taxonomy" id="2307010"/>
    <lineage>
        <taxon>Bacteria</taxon>
        <taxon>Bacillati</taxon>
        <taxon>Bacillota</taxon>
        <taxon>Clostridia</taxon>
        <taxon>Lachnospirales</taxon>
        <taxon>Lachnospiraceae</taxon>
        <taxon>Candidatus Galacturonatibacter</taxon>
    </lineage>
</organism>
<dbReference type="SUPFAM" id="SSF56112">
    <property type="entry name" value="Protein kinase-like (PK-like)"/>
    <property type="match status" value="1"/>
</dbReference>
<dbReference type="InterPro" id="IPR002575">
    <property type="entry name" value="Aminoglycoside_PTrfase"/>
</dbReference>